<dbReference type="PROSITE" id="PS51304">
    <property type="entry name" value="GALECTIN"/>
    <property type="match status" value="1"/>
</dbReference>
<dbReference type="GO" id="GO:0005615">
    <property type="term" value="C:extracellular space"/>
    <property type="evidence" value="ECO:0007669"/>
    <property type="project" value="TreeGrafter"/>
</dbReference>
<organism evidence="4 5">
    <name type="scientific">Pyxicephalus adspersus</name>
    <name type="common">African bullfrog</name>
    <dbReference type="NCBI Taxonomy" id="30357"/>
    <lineage>
        <taxon>Eukaryota</taxon>
        <taxon>Metazoa</taxon>
        <taxon>Chordata</taxon>
        <taxon>Craniata</taxon>
        <taxon>Vertebrata</taxon>
        <taxon>Euteleostomi</taxon>
        <taxon>Amphibia</taxon>
        <taxon>Batrachia</taxon>
        <taxon>Anura</taxon>
        <taxon>Neobatrachia</taxon>
        <taxon>Ranoidea</taxon>
        <taxon>Pyxicephalidae</taxon>
        <taxon>Pyxicephalinae</taxon>
        <taxon>Pyxicephalus</taxon>
    </lineage>
</organism>
<dbReference type="GO" id="GO:0043236">
    <property type="term" value="F:laminin binding"/>
    <property type="evidence" value="ECO:0007669"/>
    <property type="project" value="TreeGrafter"/>
</dbReference>
<reference evidence="4" key="1">
    <citation type="thesis" date="2020" institute="ProQuest LLC" country="789 East Eisenhower Parkway, Ann Arbor, MI, USA">
        <title>Comparative Genomics and Chromosome Evolution.</title>
        <authorList>
            <person name="Mudd A.B."/>
        </authorList>
    </citation>
    <scope>NUCLEOTIDE SEQUENCE</scope>
    <source>
        <strain evidence="4">1538</strain>
        <tissue evidence="4">Blood</tissue>
    </source>
</reference>
<dbReference type="PANTHER" id="PTHR11346:SF97">
    <property type="entry name" value="GALECTIN-1"/>
    <property type="match status" value="1"/>
</dbReference>
<dbReference type="SUPFAM" id="SSF49899">
    <property type="entry name" value="Concanavalin A-like lectins/glucanases"/>
    <property type="match status" value="1"/>
</dbReference>
<dbReference type="SMART" id="SM00908">
    <property type="entry name" value="Gal-bind_lectin"/>
    <property type="match status" value="1"/>
</dbReference>
<evidence type="ECO:0000313" key="4">
    <source>
        <dbReference type="EMBL" id="DBA32313.1"/>
    </source>
</evidence>
<dbReference type="EMBL" id="DYDO01000001">
    <property type="protein sequence ID" value="DBA32313.1"/>
    <property type="molecule type" value="Genomic_DNA"/>
</dbReference>
<evidence type="ECO:0000259" key="3">
    <source>
        <dbReference type="PROSITE" id="PS51304"/>
    </source>
</evidence>
<dbReference type="CDD" id="cd00070">
    <property type="entry name" value="GLECT"/>
    <property type="match status" value="1"/>
</dbReference>
<sequence length="134" mass="15465">MLDGVVCDSIFVLPGQSVEVMGFIPPNCNHFSISLGNDFRNLLLHFDPRFDPSGINNHIICNSMKDSLWGEVHREHQFPFQKGTCTTITFTYHENRITVKMPSECSFDFPVRYFMRAIRFLSMKNLQLACLTLE</sequence>
<dbReference type="PANTHER" id="PTHR11346">
    <property type="entry name" value="GALECTIN"/>
    <property type="match status" value="1"/>
</dbReference>
<dbReference type="Gene3D" id="2.60.120.200">
    <property type="match status" value="1"/>
</dbReference>
<name>A0AAV3B2P8_PYXAD</name>
<evidence type="ECO:0000256" key="1">
    <source>
        <dbReference type="ARBA" id="ARBA00022734"/>
    </source>
</evidence>
<keyword evidence="5" id="KW-1185">Reference proteome</keyword>
<feature type="domain" description="Galectin" evidence="3">
    <location>
        <begin position="4"/>
        <end position="134"/>
    </location>
</feature>
<protein>
    <recommendedName>
        <fullName evidence="2">Galectin</fullName>
    </recommendedName>
</protein>
<dbReference type="GO" id="GO:0030395">
    <property type="term" value="F:lactose binding"/>
    <property type="evidence" value="ECO:0007669"/>
    <property type="project" value="TreeGrafter"/>
</dbReference>
<dbReference type="InterPro" id="IPR001079">
    <property type="entry name" value="Galectin_CRD"/>
</dbReference>
<proteinExistence type="predicted"/>
<keyword evidence="1 2" id="KW-0430">Lectin</keyword>
<dbReference type="InterPro" id="IPR044156">
    <property type="entry name" value="Galectin-like"/>
</dbReference>
<gene>
    <name evidence="4" type="ORF">GDO54_000114</name>
</gene>
<dbReference type="InterPro" id="IPR013320">
    <property type="entry name" value="ConA-like_dom_sf"/>
</dbReference>
<dbReference type="AlphaFoldDB" id="A0AAV3B2P8"/>
<accession>A0AAV3B2P8</accession>
<dbReference type="Proteomes" id="UP001181693">
    <property type="component" value="Unassembled WGS sequence"/>
</dbReference>
<evidence type="ECO:0000313" key="5">
    <source>
        <dbReference type="Proteomes" id="UP001181693"/>
    </source>
</evidence>
<comment type="caution">
    <text evidence="4">The sequence shown here is derived from an EMBL/GenBank/DDBJ whole genome shotgun (WGS) entry which is preliminary data.</text>
</comment>
<evidence type="ECO:0000256" key="2">
    <source>
        <dbReference type="RuleBase" id="RU102079"/>
    </source>
</evidence>
<dbReference type="Pfam" id="PF00337">
    <property type="entry name" value="Gal-bind_lectin"/>
    <property type="match status" value="1"/>
</dbReference>
<dbReference type="SMART" id="SM00276">
    <property type="entry name" value="GLECT"/>
    <property type="match status" value="1"/>
</dbReference>